<dbReference type="AlphaFoldDB" id="A0A7W6Y2D5"/>
<evidence type="ECO:0000313" key="3">
    <source>
        <dbReference type="EMBL" id="MBB4446976.1"/>
    </source>
</evidence>
<keyword evidence="5" id="KW-1185">Reference proteome</keyword>
<dbReference type="EMBL" id="JACIGY010000003">
    <property type="protein sequence ID" value="MBB4412345.1"/>
    <property type="molecule type" value="Genomic_DNA"/>
</dbReference>
<name>A0A7W6Y2D5_9HYPH</name>
<dbReference type="EMBL" id="JACIHM010000003">
    <property type="protein sequence ID" value="MBB4446976.1"/>
    <property type="molecule type" value="Genomic_DNA"/>
</dbReference>
<dbReference type="Proteomes" id="UP000520770">
    <property type="component" value="Unassembled WGS sequence"/>
</dbReference>
<comment type="caution">
    <text evidence="3">The sequence shown here is derived from an EMBL/GenBank/DDBJ whole genome shotgun (WGS) entry which is preliminary data.</text>
</comment>
<dbReference type="Proteomes" id="UP000576087">
    <property type="component" value="Unassembled WGS sequence"/>
</dbReference>
<reference evidence="4 5" key="1">
    <citation type="submission" date="2020-08" db="EMBL/GenBank/DDBJ databases">
        <title>Genomic Encyclopedia of Type Strains, Phase IV (KMG-V): Genome sequencing to study the core and pangenomes of soil and plant-associated prokaryotes.</title>
        <authorList>
            <person name="Whitman W."/>
        </authorList>
    </citation>
    <scope>NUCLEOTIDE SEQUENCE [LARGE SCALE GENOMIC DNA]</scope>
    <source>
        <strain evidence="2 5">SEMIA 444</strain>
        <strain evidence="1 4">SEMIA 448</strain>
        <strain evidence="3 6">SEMIA 452</strain>
    </source>
</reference>
<protein>
    <submittedName>
        <fullName evidence="3">Uncharacterized protein</fullName>
    </submittedName>
</protein>
<evidence type="ECO:0000313" key="4">
    <source>
        <dbReference type="Proteomes" id="UP000520770"/>
    </source>
</evidence>
<dbReference type="Proteomes" id="UP000524535">
    <property type="component" value="Unassembled WGS sequence"/>
</dbReference>
<sequence length="108" mass="11719">MEKLIVALLDGGLGATIPVPVALTIVAIDLGLAAMGKKLDAIHDLLIEGASRGLSAHELYVYVRERCEKVPIKRVQKAALRALSSEGRADRQLFEELYSFAAYAKIAR</sequence>
<accession>A0A7W6Y2D5</accession>
<dbReference type="EMBL" id="JACIGW010000003">
    <property type="protein sequence ID" value="MBB4349433.1"/>
    <property type="molecule type" value="Genomic_DNA"/>
</dbReference>
<evidence type="ECO:0000313" key="2">
    <source>
        <dbReference type="EMBL" id="MBB4412345.1"/>
    </source>
</evidence>
<evidence type="ECO:0000313" key="1">
    <source>
        <dbReference type="EMBL" id="MBB4349433.1"/>
    </source>
</evidence>
<evidence type="ECO:0000313" key="6">
    <source>
        <dbReference type="Proteomes" id="UP000576087"/>
    </source>
</evidence>
<gene>
    <name evidence="2" type="ORF">GGE31_002858</name>
    <name evidence="1" type="ORF">GGE33_003195</name>
    <name evidence="3" type="ORF">GGE35_002798</name>
</gene>
<organism evidence="3 6">
    <name type="scientific">Aliirhizobium cellulosilyticum</name>
    <dbReference type="NCBI Taxonomy" id="393664"/>
    <lineage>
        <taxon>Bacteria</taxon>
        <taxon>Pseudomonadati</taxon>
        <taxon>Pseudomonadota</taxon>
        <taxon>Alphaproteobacteria</taxon>
        <taxon>Hyphomicrobiales</taxon>
        <taxon>Rhizobiaceae</taxon>
        <taxon>Aliirhizobium</taxon>
    </lineage>
</organism>
<evidence type="ECO:0000313" key="5">
    <source>
        <dbReference type="Proteomes" id="UP000524535"/>
    </source>
</evidence>
<dbReference type="RefSeq" id="WP_183824668.1">
    <property type="nucleotide sequence ID" value="NZ_JACIGW010000003.1"/>
</dbReference>
<proteinExistence type="predicted"/>